<dbReference type="GO" id="GO:0043709">
    <property type="term" value="P:cell adhesion involved in single-species biofilm formation"/>
    <property type="evidence" value="ECO:0007669"/>
    <property type="project" value="TreeGrafter"/>
</dbReference>
<evidence type="ECO:0000313" key="6">
    <source>
        <dbReference type="Proteomes" id="UP000315440"/>
    </source>
</evidence>
<dbReference type="SMART" id="SM00267">
    <property type="entry name" value="GGDEF"/>
    <property type="match status" value="1"/>
</dbReference>
<dbReference type="InterPro" id="IPR043128">
    <property type="entry name" value="Rev_trsase/Diguanyl_cyclase"/>
</dbReference>
<reference evidence="5 6" key="1">
    <citation type="submission" date="2019-02" db="EMBL/GenBank/DDBJ databases">
        <title>Deep-cultivation of Planctomycetes and their phenomic and genomic characterization uncovers novel biology.</title>
        <authorList>
            <person name="Wiegand S."/>
            <person name="Jogler M."/>
            <person name="Boedeker C."/>
            <person name="Pinto D."/>
            <person name="Vollmers J."/>
            <person name="Rivas-Marin E."/>
            <person name="Kohn T."/>
            <person name="Peeters S.H."/>
            <person name="Heuer A."/>
            <person name="Rast P."/>
            <person name="Oberbeckmann S."/>
            <person name="Bunk B."/>
            <person name="Jeske O."/>
            <person name="Meyerdierks A."/>
            <person name="Storesund J.E."/>
            <person name="Kallscheuer N."/>
            <person name="Luecker S."/>
            <person name="Lage O.M."/>
            <person name="Pohl T."/>
            <person name="Merkel B.J."/>
            <person name="Hornburger P."/>
            <person name="Mueller R.-W."/>
            <person name="Bruemmer F."/>
            <person name="Labrenz M."/>
            <person name="Spormann A.M."/>
            <person name="Op Den Camp H."/>
            <person name="Overmann J."/>
            <person name="Amann R."/>
            <person name="Jetten M.S.M."/>
            <person name="Mascher T."/>
            <person name="Medema M.H."/>
            <person name="Devos D.P."/>
            <person name="Kaster A.-K."/>
            <person name="Ovreas L."/>
            <person name="Rohde M."/>
            <person name="Galperin M.Y."/>
            <person name="Jogler C."/>
        </authorList>
    </citation>
    <scope>NUCLEOTIDE SEQUENCE [LARGE SCALE GENOMIC DNA]</scope>
    <source>
        <strain evidence="5 6">Mal64</strain>
    </source>
</reference>
<sequence length="310" mass="34017">MSDAINSFAECSAAPDDRSTILNPALLNDSLDDAPDCCLVQIYPADIIDGMRRVEGRSLIVGRDPRCDLTLDDSSVSRRHAEFARVDGGYEVRDLSSTNGTYVNGEAVKQRVLRSGDCVKLGGYLYKFLSAGSIETAYHETVYTALTIDALTGAFNKSYLLDNLDREIARSRRHGRPLALVMFDIDCFKEVNDTHGHLVGDEVLKDFGGRVREVCREIDMFARYGGEEFALLLSETPADEALAIAERCRQAIANEPFATAAGPLRVSCSFGLAVLDGVRSVKPIELIGEADERLYEAKSQGRNRVVGPRL</sequence>
<dbReference type="EMBL" id="SJPQ01000003">
    <property type="protein sequence ID" value="TWT87482.1"/>
    <property type="molecule type" value="Genomic_DNA"/>
</dbReference>
<dbReference type="InterPro" id="IPR029787">
    <property type="entry name" value="Nucleotide_cyclase"/>
</dbReference>
<dbReference type="CDD" id="cd01949">
    <property type="entry name" value="GGDEF"/>
    <property type="match status" value="1"/>
</dbReference>
<dbReference type="FunFam" id="3.30.70.270:FF:000001">
    <property type="entry name" value="Diguanylate cyclase domain protein"/>
    <property type="match status" value="1"/>
</dbReference>
<organism evidence="5 6">
    <name type="scientific">Pseudobythopirellula maris</name>
    <dbReference type="NCBI Taxonomy" id="2527991"/>
    <lineage>
        <taxon>Bacteria</taxon>
        <taxon>Pseudomonadati</taxon>
        <taxon>Planctomycetota</taxon>
        <taxon>Planctomycetia</taxon>
        <taxon>Pirellulales</taxon>
        <taxon>Lacipirellulaceae</taxon>
        <taxon>Pseudobythopirellula</taxon>
    </lineage>
</organism>
<dbReference type="SMART" id="SM00240">
    <property type="entry name" value="FHA"/>
    <property type="match status" value="1"/>
</dbReference>
<dbReference type="PANTHER" id="PTHR45138:SF9">
    <property type="entry name" value="DIGUANYLATE CYCLASE DGCM-RELATED"/>
    <property type="match status" value="1"/>
</dbReference>
<dbReference type="Proteomes" id="UP000315440">
    <property type="component" value="Unassembled WGS sequence"/>
</dbReference>
<accession>A0A5C5ZJC1</accession>
<feature type="domain" description="FHA" evidence="3">
    <location>
        <begin position="59"/>
        <end position="108"/>
    </location>
</feature>
<evidence type="ECO:0000256" key="2">
    <source>
        <dbReference type="ARBA" id="ARBA00034247"/>
    </source>
</evidence>
<evidence type="ECO:0000259" key="3">
    <source>
        <dbReference type="PROSITE" id="PS50006"/>
    </source>
</evidence>
<evidence type="ECO:0000313" key="5">
    <source>
        <dbReference type="EMBL" id="TWT87482.1"/>
    </source>
</evidence>
<dbReference type="GO" id="GO:1902201">
    <property type="term" value="P:negative regulation of bacterial-type flagellum-dependent cell motility"/>
    <property type="evidence" value="ECO:0007669"/>
    <property type="project" value="TreeGrafter"/>
</dbReference>
<dbReference type="Pfam" id="PF00990">
    <property type="entry name" value="GGDEF"/>
    <property type="match status" value="1"/>
</dbReference>
<name>A0A5C5ZJC1_9BACT</name>
<dbReference type="InterPro" id="IPR050469">
    <property type="entry name" value="Diguanylate_Cyclase"/>
</dbReference>
<dbReference type="EC" id="2.7.7.65" evidence="1"/>
<protein>
    <recommendedName>
        <fullName evidence="1">diguanylate cyclase</fullName>
        <ecNumber evidence="1">2.7.7.65</ecNumber>
    </recommendedName>
</protein>
<dbReference type="PROSITE" id="PS50887">
    <property type="entry name" value="GGDEF"/>
    <property type="match status" value="1"/>
</dbReference>
<feature type="domain" description="GGDEF" evidence="4">
    <location>
        <begin position="176"/>
        <end position="310"/>
    </location>
</feature>
<dbReference type="PROSITE" id="PS50006">
    <property type="entry name" value="FHA_DOMAIN"/>
    <property type="match status" value="1"/>
</dbReference>
<comment type="caution">
    <text evidence="5">The sequence shown here is derived from an EMBL/GenBank/DDBJ whole genome shotgun (WGS) entry which is preliminary data.</text>
</comment>
<gene>
    <name evidence="5" type="primary">pleD_5</name>
    <name evidence="5" type="ORF">Mal64_30210</name>
</gene>
<dbReference type="NCBIfam" id="TIGR00254">
    <property type="entry name" value="GGDEF"/>
    <property type="match status" value="1"/>
</dbReference>
<dbReference type="Gene3D" id="2.60.200.20">
    <property type="match status" value="1"/>
</dbReference>
<dbReference type="AlphaFoldDB" id="A0A5C5ZJC1"/>
<dbReference type="PANTHER" id="PTHR45138">
    <property type="entry name" value="REGULATORY COMPONENTS OF SENSORY TRANSDUCTION SYSTEM"/>
    <property type="match status" value="1"/>
</dbReference>
<evidence type="ECO:0000259" key="4">
    <source>
        <dbReference type="PROSITE" id="PS50887"/>
    </source>
</evidence>
<dbReference type="SUPFAM" id="SSF55073">
    <property type="entry name" value="Nucleotide cyclase"/>
    <property type="match status" value="1"/>
</dbReference>
<dbReference type="SUPFAM" id="SSF49879">
    <property type="entry name" value="SMAD/FHA domain"/>
    <property type="match status" value="1"/>
</dbReference>
<comment type="catalytic activity">
    <reaction evidence="2">
        <text>2 GTP = 3',3'-c-di-GMP + 2 diphosphate</text>
        <dbReference type="Rhea" id="RHEA:24898"/>
        <dbReference type="ChEBI" id="CHEBI:33019"/>
        <dbReference type="ChEBI" id="CHEBI:37565"/>
        <dbReference type="ChEBI" id="CHEBI:58805"/>
        <dbReference type="EC" id="2.7.7.65"/>
    </reaction>
</comment>
<dbReference type="CDD" id="cd00060">
    <property type="entry name" value="FHA"/>
    <property type="match status" value="1"/>
</dbReference>
<dbReference type="Pfam" id="PF00498">
    <property type="entry name" value="FHA"/>
    <property type="match status" value="1"/>
</dbReference>
<dbReference type="InterPro" id="IPR008984">
    <property type="entry name" value="SMAD_FHA_dom_sf"/>
</dbReference>
<dbReference type="RefSeq" id="WP_146401658.1">
    <property type="nucleotide sequence ID" value="NZ_SJPQ01000003.1"/>
</dbReference>
<dbReference type="InterPro" id="IPR000160">
    <property type="entry name" value="GGDEF_dom"/>
</dbReference>
<keyword evidence="6" id="KW-1185">Reference proteome</keyword>
<dbReference type="GO" id="GO:0052621">
    <property type="term" value="F:diguanylate cyclase activity"/>
    <property type="evidence" value="ECO:0007669"/>
    <property type="project" value="UniProtKB-EC"/>
</dbReference>
<proteinExistence type="predicted"/>
<dbReference type="OrthoDB" id="244535at2"/>
<evidence type="ECO:0000256" key="1">
    <source>
        <dbReference type="ARBA" id="ARBA00012528"/>
    </source>
</evidence>
<dbReference type="Gene3D" id="3.30.70.270">
    <property type="match status" value="1"/>
</dbReference>
<dbReference type="InterPro" id="IPR000253">
    <property type="entry name" value="FHA_dom"/>
</dbReference>
<dbReference type="GO" id="GO:0005886">
    <property type="term" value="C:plasma membrane"/>
    <property type="evidence" value="ECO:0007669"/>
    <property type="project" value="TreeGrafter"/>
</dbReference>